<accession>A0ABW4CSX7</accession>
<dbReference type="PROSITE" id="PS51257">
    <property type="entry name" value="PROKAR_LIPOPROTEIN"/>
    <property type="match status" value="1"/>
</dbReference>
<organism evidence="2 3">
    <name type="scientific">Lacticaseibacillus hegangensis</name>
    <dbReference type="NCBI Taxonomy" id="2486010"/>
    <lineage>
        <taxon>Bacteria</taxon>
        <taxon>Bacillati</taxon>
        <taxon>Bacillota</taxon>
        <taxon>Bacilli</taxon>
        <taxon>Lactobacillales</taxon>
        <taxon>Lactobacillaceae</taxon>
        <taxon>Lacticaseibacillus</taxon>
    </lineage>
</organism>
<keyword evidence="1" id="KW-1133">Transmembrane helix</keyword>
<comment type="caution">
    <text evidence="2">The sequence shown here is derived from an EMBL/GenBank/DDBJ whole genome shotgun (WGS) entry which is preliminary data.</text>
</comment>
<keyword evidence="1" id="KW-0472">Membrane</keyword>
<evidence type="ECO:0000313" key="3">
    <source>
        <dbReference type="Proteomes" id="UP001597212"/>
    </source>
</evidence>
<reference evidence="3" key="1">
    <citation type="journal article" date="2019" name="Int. J. Syst. Evol. Microbiol.">
        <title>The Global Catalogue of Microorganisms (GCM) 10K type strain sequencing project: providing services to taxonomists for standard genome sequencing and annotation.</title>
        <authorList>
            <consortium name="The Broad Institute Genomics Platform"/>
            <consortium name="The Broad Institute Genome Sequencing Center for Infectious Disease"/>
            <person name="Wu L."/>
            <person name="Ma J."/>
        </authorList>
    </citation>
    <scope>NUCLEOTIDE SEQUENCE [LARGE SCALE GENOMIC DNA]</scope>
    <source>
        <strain evidence="3">CCM 8912</strain>
    </source>
</reference>
<evidence type="ECO:0008006" key="4">
    <source>
        <dbReference type="Google" id="ProtNLM"/>
    </source>
</evidence>
<dbReference type="RefSeq" id="WP_125756129.1">
    <property type="nucleotide sequence ID" value="NZ_JBHTOK010000015.1"/>
</dbReference>
<keyword evidence="1" id="KW-0812">Transmembrane</keyword>
<keyword evidence="3" id="KW-1185">Reference proteome</keyword>
<evidence type="ECO:0000256" key="1">
    <source>
        <dbReference type="SAM" id="Phobius"/>
    </source>
</evidence>
<proteinExistence type="predicted"/>
<feature type="transmembrane region" description="Helical" evidence="1">
    <location>
        <begin position="96"/>
        <end position="116"/>
    </location>
</feature>
<dbReference type="EMBL" id="JBHTOK010000015">
    <property type="protein sequence ID" value="MFD1440479.1"/>
    <property type="molecule type" value="Genomic_DNA"/>
</dbReference>
<gene>
    <name evidence="2" type="ORF">ACFQ5K_03620</name>
</gene>
<dbReference type="Proteomes" id="UP001597212">
    <property type="component" value="Unassembled WGS sequence"/>
</dbReference>
<name>A0ABW4CSX7_9LACO</name>
<protein>
    <recommendedName>
        <fullName evidence="4">Permease</fullName>
    </recommendedName>
</protein>
<evidence type="ECO:0000313" key="2">
    <source>
        <dbReference type="EMBL" id="MFD1440479.1"/>
    </source>
</evidence>
<feature type="transmembrane region" description="Helical" evidence="1">
    <location>
        <begin position="12"/>
        <end position="33"/>
    </location>
</feature>
<sequence>MRSNKKGSRTQLWINLLLFVFGCLFSWFAWYVTQPQTPIAMTAALSFGFGTVILLGLLAYFDSAAHTRVTRFFIDFLFGLAIVALLYVYLIGLLLMWQVIGATVLLVAALAGLFAFRQPNRPIDRGPMPPDYFGEQAHDHDPDAGK</sequence>
<feature type="transmembrane region" description="Helical" evidence="1">
    <location>
        <begin position="39"/>
        <end position="60"/>
    </location>
</feature>
<feature type="transmembrane region" description="Helical" evidence="1">
    <location>
        <begin position="72"/>
        <end position="90"/>
    </location>
</feature>